<evidence type="ECO:0000259" key="3">
    <source>
        <dbReference type="Pfam" id="PF04536"/>
    </source>
</evidence>
<evidence type="ECO:0000256" key="2">
    <source>
        <dbReference type="SAM" id="Phobius"/>
    </source>
</evidence>
<organism evidence="4 5">
    <name type="scientific">Acrobeloides nanus</name>
    <dbReference type="NCBI Taxonomy" id="290746"/>
    <lineage>
        <taxon>Eukaryota</taxon>
        <taxon>Metazoa</taxon>
        <taxon>Ecdysozoa</taxon>
        <taxon>Nematoda</taxon>
        <taxon>Chromadorea</taxon>
        <taxon>Rhabditida</taxon>
        <taxon>Tylenchina</taxon>
        <taxon>Cephalobomorpha</taxon>
        <taxon>Cephaloboidea</taxon>
        <taxon>Cephalobidae</taxon>
        <taxon>Acrobeloides</taxon>
    </lineage>
</organism>
<dbReference type="PANTHER" id="PTHR33748:SF6">
    <property type="entry name" value="TPM_PHOSPHATASE DOMAIN-CONTAINING PROTEIN"/>
    <property type="match status" value="1"/>
</dbReference>
<dbReference type="WBParaSite" id="ACRNAN_scaffold8309.g17257.t1">
    <property type="protein sequence ID" value="ACRNAN_scaffold8309.g17257.t1"/>
    <property type="gene ID" value="ACRNAN_scaffold8309.g17257"/>
</dbReference>
<dbReference type="Pfam" id="PF04536">
    <property type="entry name" value="TPM_phosphatase"/>
    <property type="match status" value="1"/>
</dbReference>
<evidence type="ECO:0000256" key="1">
    <source>
        <dbReference type="SAM" id="MobiDB-lite"/>
    </source>
</evidence>
<evidence type="ECO:0000313" key="5">
    <source>
        <dbReference type="WBParaSite" id="ACRNAN_scaffold8309.g17257.t1"/>
    </source>
</evidence>
<reference evidence="5" key="1">
    <citation type="submission" date="2022-11" db="UniProtKB">
        <authorList>
            <consortium name="WormBaseParasite"/>
        </authorList>
    </citation>
    <scope>IDENTIFICATION</scope>
</reference>
<feature type="compositionally biased region" description="Polar residues" evidence="1">
    <location>
        <begin position="137"/>
        <end position="147"/>
    </location>
</feature>
<dbReference type="Proteomes" id="UP000887540">
    <property type="component" value="Unplaced"/>
</dbReference>
<feature type="region of interest" description="Disordered" evidence="1">
    <location>
        <begin position="137"/>
        <end position="157"/>
    </location>
</feature>
<keyword evidence="2" id="KW-1133">Transmembrane helix</keyword>
<evidence type="ECO:0000313" key="4">
    <source>
        <dbReference type="Proteomes" id="UP000887540"/>
    </source>
</evidence>
<keyword evidence="2" id="KW-0812">Transmembrane</keyword>
<feature type="domain" description="TPM" evidence="3">
    <location>
        <begin position="23"/>
        <end position="121"/>
    </location>
</feature>
<keyword evidence="4" id="KW-1185">Reference proteome</keyword>
<dbReference type="AlphaFoldDB" id="A0A914EK40"/>
<accession>A0A914EK40</accession>
<feature type="transmembrane region" description="Helical" evidence="2">
    <location>
        <begin position="165"/>
        <end position="186"/>
    </location>
</feature>
<keyword evidence="2" id="KW-0472">Membrane</keyword>
<feature type="region of interest" description="Disordered" evidence="1">
    <location>
        <begin position="196"/>
        <end position="298"/>
    </location>
</feature>
<feature type="compositionally biased region" description="Polar residues" evidence="1">
    <location>
        <begin position="196"/>
        <end position="229"/>
    </location>
</feature>
<dbReference type="InterPro" id="IPR007621">
    <property type="entry name" value="TPM_dom"/>
</dbReference>
<proteinExistence type="predicted"/>
<protein>
    <submittedName>
        <fullName evidence="5">TPM domain-containing protein</fullName>
    </submittedName>
</protein>
<dbReference type="Gene3D" id="3.10.310.50">
    <property type="match status" value="1"/>
</dbReference>
<sequence length="298" mass="31374">MLITKLKNMNSTTVQENDPSYCQTKGLSVVIVLQKHVGDGTRKTVEDKSNELLQKWNLDPKCNKTIVMLVATEDHKFWAARGNKFPFTGAEITNIFTQQKKSFASGDYAQALENILDSIINKNTQLSTRDTTINQPETTTKLISTSKTEPEQKPPGETISISPTVLIILIIVVILLIVCCVCCCIVSKMSNICSGRGSSSYDVENRRNYTNSHPTYVNSYPTYVNSNPTPAFDQGGGGDFSSSSGGDKGGGGDFSSSSGGDKGGGGDFSSSSGGDKGGGGGGDFSSSGGGDKGGGGGW</sequence>
<feature type="compositionally biased region" description="Gly residues" evidence="1">
    <location>
        <begin position="274"/>
        <end position="298"/>
    </location>
</feature>
<dbReference type="PANTHER" id="PTHR33748">
    <property type="entry name" value="PROTEIN CBG04600"/>
    <property type="match status" value="1"/>
</dbReference>
<dbReference type="GO" id="GO:0016020">
    <property type="term" value="C:membrane"/>
    <property type="evidence" value="ECO:0007669"/>
    <property type="project" value="TreeGrafter"/>
</dbReference>
<name>A0A914EK40_9BILA</name>